<proteinExistence type="inferred from homology"/>
<keyword evidence="10" id="KW-1185">Reference proteome</keyword>
<comment type="subcellular location">
    <subcellularLocation>
        <location evidence="1">Cell membrane</location>
        <topology evidence="1">Multi-pass membrane protein</topology>
    </subcellularLocation>
</comment>
<dbReference type="InterPro" id="IPR002758">
    <property type="entry name" value="Cation_antiport_E"/>
</dbReference>
<feature type="transmembrane region" description="Helical" evidence="8">
    <location>
        <begin position="91"/>
        <end position="112"/>
    </location>
</feature>
<evidence type="ECO:0000313" key="9">
    <source>
        <dbReference type="EMBL" id="PRX97338.1"/>
    </source>
</evidence>
<dbReference type="GO" id="GO:0005886">
    <property type="term" value="C:plasma membrane"/>
    <property type="evidence" value="ECO:0007669"/>
    <property type="project" value="UniProtKB-SubCell"/>
</dbReference>
<feature type="transmembrane region" description="Helical" evidence="8">
    <location>
        <begin position="32"/>
        <end position="53"/>
    </location>
</feature>
<name>A0A2T0Q0M3_9ACTN</name>
<dbReference type="Proteomes" id="UP000237846">
    <property type="component" value="Unassembled WGS sequence"/>
</dbReference>
<feature type="compositionally biased region" description="Gly residues" evidence="7">
    <location>
        <begin position="215"/>
        <end position="224"/>
    </location>
</feature>
<comment type="caution">
    <text evidence="9">The sequence shown here is derived from an EMBL/GenBank/DDBJ whole genome shotgun (WGS) entry which is preliminary data.</text>
</comment>
<accession>A0A2T0Q0M3</accession>
<gene>
    <name evidence="9" type="ORF">CLV72_106375</name>
</gene>
<sequence>MTAPHPRAPRDSGVRERLARLVDRLPRPMRRWVLRIGVRMPMVAWLTVMWLILWGDVTLGATVAGAIVATGCYAAAKLPRMPIGVRLRPLGIVRVVVVLAYDLLVSSVHMAWHVLHRPGRARGAVVAVPLQTESDLLMAMTAGGLTMVPGSMVVGLNRDEGVLYVHGFPLHDERSVEKLRRDVRRTEELFVRAFGTAADIAGLNGGTPERVPAPGGRGADGGEG</sequence>
<dbReference type="AlphaFoldDB" id="A0A2T0Q0M3"/>
<keyword evidence="3" id="KW-1003">Cell membrane</keyword>
<evidence type="ECO:0000256" key="2">
    <source>
        <dbReference type="ARBA" id="ARBA00006228"/>
    </source>
</evidence>
<comment type="similarity">
    <text evidence="2">Belongs to the CPA3 antiporters (TC 2.A.63) subunit E family.</text>
</comment>
<dbReference type="Pfam" id="PF01899">
    <property type="entry name" value="MNHE"/>
    <property type="match status" value="1"/>
</dbReference>
<evidence type="ECO:0000256" key="6">
    <source>
        <dbReference type="ARBA" id="ARBA00023136"/>
    </source>
</evidence>
<keyword evidence="5 8" id="KW-1133">Transmembrane helix</keyword>
<evidence type="ECO:0000256" key="3">
    <source>
        <dbReference type="ARBA" id="ARBA00022475"/>
    </source>
</evidence>
<feature type="region of interest" description="Disordered" evidence="7">
    <location>
        <begin position="203"/>
        <end position="224"/>
    </location>
</feature>
<evidence type="ECO:0000256" key="8">
    <source>
        <dbReference type="SAM" id="Phobius"/>
    </source>
</evidence>
<keyword evidence="4 8" id="KW-0812">Transmembrane</keyword>
<protein>
    <submittedName>
        <fullName evidence="9">Multisubunit sodium/proton antiporter MrpE subunit</fullName>
    </submittedName>
</protein>
<evidence type="ECO:0000256" key="4">
    <source>
        <dbReference type="ARBA" id="ARBA00022692"/>
    </source>
</evidence>
<keyword evidence="6 8" id="KW-0472">Membrane</keyword>
<dbReference type="GO" id="GO:0008324">
    <property type="term" value="F:monoatomic cation transmembrane transporter activity"/>
    <property type="evidence" value="ECO:0007669"/>
    <property type="project" value="InterPro"/>
</dbReference>
<dbReference type="PANTHER" id="PTHR34584">
    <property type="entry name" value="NA(+)/H(+) ANTIPORTER SUBUNIT E1"/>
    <property type="match status" value="1"/>
</dbReference>
<dbReference type="EMBL" id="PVZC01000006">
    <property type="protein sequence ID" value="PRX97338.1"/>
    <property type="molecule type" value="Genomic_DNA"/>
</dbReference>
<evidence type="ECO:0000256" key="7">
    <source>
        <dbReference type="SAM" id="MobiDB-lite"/>
    </source>
</evidence>
<dbReference type="RefSeq" id="WP_245930350.1">
    <property type="nucleotide sequence ID" value="NZ_PVZC01000006.1"/>
</dbReference>
<dbReference type="PANTHER" id="PTHR34584:SF1">
    <property type="entry name" value="NA(+)_H(+) ANTIPORTER SUBUNIT E1"/>
    <property type="match status" value="1"/>
</dbReference>
<evidence type="ECO:0000256" key="1">
    <source>
        <dbReference type="ARBA" id="ARBA00004651"/>
    </source>
</evidence>
<reference evidence="9 10" key="1">
    <citation type="submission" date="2018-03" db="EMBL/GenBank/DDBJ databases">
        <title>Genomic Encyclopedia of Archaeal and Bacterial Type Strains, Phase II (KMG-II): from individual species to whole genera.</title>
        <authorList>
            <person name="Goeker M."/>
        </authorList>
    </citation>
    <scope>NUCLEOTIDE SEQUENCE [LARGE SCALE GENOMIC DNA]</scope>
    <source>
        <strain evidence="9 10">DSM 45601</strain>
    </source>
</reference>
<organism evidence="9 10">
    <name type="scientific">Allonocardiopsis opalescens</name>
    <dbReference type="NCBI Taxonomy" id="1144618"/>
    <lineage>
        <taxon>Bacteria</taxon>
        <taxon>Bacillati</taxon>
        <taxon>Actinomycetota</taxon>
        <taxon>Actinomycetes</taxon>
        <taxon>Streptosporangiales</taxon>
        <taxon>Allonocardiopsis</taxon>
    </lineage>
</organism>
<feature type="transmembrane region" description="Helical" evidence="8">
    <location>
        <begin position="59"/>
        <end position="79"/>
    </location>
</feature>
<evidence type="ECO:0000256" key="5">
    <source>
        <dbReference type="ARBA" id="ARBA00022989"/>
    </source>
</evidence>
<dbReference type="NCBIfam" id="NF006521">
    <property type="entry name" value="PRK08965.1-5"/>
    <property type="match status" value="1"/>
</dbReference>
<evidence type="ECO:0000313" key="10">
    <source>
        <dbReference type="Proteomes" id="UP000237846"/>
    </source>
</evidence>